<evidence type="ECO:0000256" key="3">
    <source>
        <dbReference type="ARBA" id="ARBA00022679"/>
    </source>
</evidence>
<dbReference type="InterPro" id="IPR029063">
    <property type="entry name" value="SAM-dependent_MTases_sf"/>
</dbReference>
<dbReference type="EMBL" id="AP025628">
    <property type="protein sequence ID" value="BDG59263.1"/>
    <property type="molecule type" value="Genomic_DNA"/>
</dbReference>
<evidence type="ECO:0000256" key="2">
    <source>
        <dbReference type="ARBA" id="ARBA00022603"/>
    </source>
</evidence>
<organism evidence="6 7">
    <name type="scientific">Caldinitratiruptor microaerophilus</name>
    <dbReference type="NCBI Taxonomy" id="671077"/>
    <lineage>
        <taxon>Bacteria</taxon>
        <taxon>Bacillati</taxon>
        <taxon>Bacillota</taxon>
        <taxon>Clostridia</taxon>
        <taxon>Eubacteriales</taxon>
        <taxon>Symbiobacteriaceae</taxon>
        <taxon>Caldinitratiruptor</taxon>
    </lineage>
</organism>
<dbReference type="SUPFAM" id="SSF53335">
    <property type="entry name" value="S-adenosyl-L-methionine-dependent methyltransferases"/>
    <property type="match status" value="1"/>
</dbReference>
<dbReference type="REBASE" id="667834">
    <property type="entry name" value="M.Cmi16183ORF3530P"/>
</dbReference>
<dbReference type="KEGG" id="cmic:caldi_03530"/>
<dbReference type="PRINTS" id="PR00505">
    <property type="entry name" value="D12N6MTFRASE"/>
</dbReference>
<dbReference type="EC" id="2.1.1.72" evidence="1"/>
<accession>A0AA35CJ14</accession>
<dbReference type="GO" id="GO:0003676">
    <property type="term" value="F:nucleic acid binding"/>
    <property type="evidence" value="ECO:0007669"/>
    <property type="project" value="InterPro"/>
</dbReference>
<evidence type="ECO:0000256" key="1">
    <source>
        <dbReference type="ARBA" id="ARBA00011900"/>
    </source>
</evidence>
<keyword evidence="2" id="KW-0489">Methyltransferase</keyword>
<proteinExistence type="predicted"/>
<dbReference type="InterPro" id="IPR012327">
    <property type="entry name" value="MeTrfase_D12"/>
</dbReference>
<dbReference type="InterPro" id="IPR002052">
    <property type="entry name" value="DNA_methylase_N6_adenine_CS"/>
</dbReference>
<protein>
    <recommendedName>
        <fullName evidence="1">site-specific DNA-methyltransferase (adenine-specific)</fullName>
        <ecNumber evidence="1">2.1.1.72</ecNumber>
    </recommendedName>
</protein>
<keyword evidence="4" id="KW-0949">S-adenosyl-L-methionine</keyword>
<evidence type="ECO:0000256" key="5">
    <source>
        <dbReference type="ARBA" id="ARBA00047942"/>
    </source>
</evidence>
<keyword evidence="3" id="KW-0808">Transferase</keyword>
<keyword evidence="7" id="KW-1185">Reference proteome</keyword>
<comment type="catalytic activity">
    <reaction evidence="5">
        <text>a 2'-deoxyadenosine in DNA + S-adenosyl-L-methionine = an N(6)-methyl-2'-deoxyadenosine in DNA + S-adenosyl-L-homocysteine + H(+)</text>
        <dbReference type="Rhea" id="RHEA:15197"/>
        <dbReference type="Rhea" id="RHEA-COMP:12418"/>
        <dbReference type="Rhea" id="RHEA-COMP:12419"/>
        <dbReference type="ChEBI" id="CHEBI:15378"/>
        <dbReference type="ChEBI" id="CHEBI:57856"/>
        <dbReference type="ChEBI" id="CHEBI:59789"/>
        <dbReference type="ChEBI" id="CHEBI:90615"/>
        <dbReference type="ChEBI" id="CHEBI:90616"/>
        <dbReference type="EC" id="2.1.1.72"/>
    </reaction>
</comment>
<evidence type="ECO:0000313" key="7">
    <source>
        <dbReference type="Proteomes" id="UP001163687"/>
    </source>
</evidence>
<dbReference type="Pfam" id="PF02086">
    <property type="entry name" value="MethyltransfD12"/>
    <property type="match status" value="1"/>
</dbReference>
<dbReference type="Proteomes" id="UP001163687">
    <property type="component" value="Chromosome"/>
</dbReference>
<dbReference type="RefSeq" id="WP_264843387.1">
    <property type="nucleotide sequence ID" value="NZ_AP025628.1"/>
</dbReference>
<dbReference type="PROSITE" id="PS00092">
    <property type="entry name" value="N6_MTASE"/>
    <property type="match status" value="1"/>
</dbReference>
<dbReference type="GO" id="GO:0009007">
    <property type="term" value="F:site-specific DNA-methyltransferase (adenine-specific) activity"/>
    <property type="evidence" value="ECO:0007669"/>
    <property type="project" value="UniProtKB-EC"/>
</dbReference>
<reference evidence="6" key="1">
    <citation type="submission" date="2022-03" db="EMBL/GenBank/DDBJ databases">
        <title>Complete genome sequence of Caldinitratiruptor microaerophilus.</title>
        <authorList>
            <person name="Mukaiyama R."/>
            <person name="Nishiyama T."/>
            <person name="Ueda K."/>
        </authorList>
    </citation>
    <scope>NUCLEOTIDE SEQUENCE</scope>
    <source>
        <strain evidence="6">JCM 16183</strain>
    </source>
</reference>
<dbReference type="GO" id="GO:0032259">
    <property type="term" value="P:methylation"/>
    <property type="evidence" value="ECO:0007669"/>
    <property type="project" value="UniProtKB-KW"/>
</dbReference>
<evidence type="ECO:0000256" key="4">
    <source>
        <dbReference type="ARBA" id="ARBA00022691"/>
    </source>
</evidence>
<name>A0AA35CJ14_9FIRM</name>
<dbReference type="Gene3D" id="3.40.50.150">
    <property type="entry name" value="Vaccinia Virus protein VP39"/>
    <property type="match status" value="1"/>
</dbReference>
<dbReference type="AlphaFoldDB" id="A0AA35CJ14"/>
<evidence type="ECO:0000313" key="6">
    <source>
        <dbReference type="EMBL" id="BDG59263.1"/>
    </source>
</evidence>
<gene>
    <name evidence="6" type="ORF">caldi_03530</name>
</gene>
<sequence>MDRGEAGSILYQTTLDVGLQPGCDPCGVEQAVRIARRFPRLRYMGSKYKLIPHLAEVFGSLQFKTVLDAFSGSGVVAYLLKAMGKTVHANDFLRFSAEVARATVENPGRTLTEADVRALLEPNPARSHFIEDTFDGLYFSRQDNQFLDNVWSNLGRLDDPYKRSLAIASLVLAAAKKQPRGVFTVVGRRYDDGRLDLRLSMQEQFLRAVKMYNRTVMPGAPGNRVTCSDVFDLPDDRYDLVYLDPPYVPPRDDNCYIKRYHFLEGLACYWKDVKILYNTRTKKIEKKWTLFSYKHTIVDALDRLFAKFSRSIIVLSYSSNSIPPREVIMDLLRRYKKTVHVVAVPHRYSFGTHQHVGVGRNEVSEYIFVGM</sequence>
<dbReference type="GO" id="GO:0009307">
    <property type="term" value="P:DNA restriction-modification system"/>
    <property type="evidence" value="ECO:0007669"/>
    <property type="project" value="InterPro"/>
</dbReference>